<name>A0ABY3A9T8_9FLAO</name>
<keyword evidence="3" id="KW-1185">Reference proteome</keyword>
<dbReference type="EMBL" id="VHIF01000001">
    <property type="protein sequence ID" value="TQO37517.1"/>
    <property type="molecule type" value="Genomic_DNA"/>
</dbReference>
<evidence type="ECO:0000313" key="2">
    <source>
        <dbReference type="EMBL" id="TQO37517.1"/>
    </source>
</evidence>
<accession>A0ABY3A9T8</accession>
<evidence type="ECO:0000256" key="1">
    <source>
        <dbReference type="SAM" id="Phobius"/>
    </source>
</evidence>
<comment type="caution">
    <text evidence="2">The sequence shown here is derived from an EMBL/GenBank/DDBJ whole genome shotgun (WGS) entry which is preliminary data.</text>
</comment>
<proteinExistence type="predicted"/>
<sequence length="293" mass="33292">MLGNIAWFKTNAELLHAIAVFRIGPRFIKIKLAADYLLINEIIYKAISEKQIMKKITLLTLLIITFLVPKNTQAQDNGAAIAAGAGALLAIGAGIAAVEQMKERAELTATEWILSNNPELINFSLQTLDFNGKKLKDMSETSVISFKIQEFVPQDKPELDGKKQILLGFTSYGWINEFGIDFDKVRWFLIDSKEWINMMTSYTKVASGEKNDSFVREQLADGKIVNKGIKVKSKTTIPFYELSGDMYVTTDYNEEMKFIYNEKSLGIYLKETKNLIQIKRGNIIEIHDFFFDE</sequence>
<protein>
    <submittedName>
        <fullName evidence="2">Uncharacterized protein</fullName>
    </submittedName>
</protein>
<gene>
    <name evidence="2" type="ORF">GQ41_2126</name>
</gene>
<feature type="transmembrane region" description="Helical" evidence="1">
    <location>
        <begin position="80"/>
        <end position="98"/>
    </location>
</feature>
<dbReference type="Proteomes" id="UP000315363">
    <property type="component" value="Unassembled WGS sequence"/>
</dbReference>
<evidence type="ECO:0000313" key="3">
    <source>
        <dbReference type="Proteomes" id="UP000315363"/>
    </source>
</evidence>
<keyword evidence="1" id="KW-1133">Transmembrane helix</keyword>
<feature type="transmembrane region" description="Helical" evidence="1">
    <location>
        <begin position="52"/>
        <end position="68"/>
    </location>
</feature>
<reference evidence="2 3" key="1">
    <citation type="submission" date="2019-06" db="EMBL/GenBank/DDBJ databases">
        <title>A large-scale integrated study on North Sea by COGITO (Coastal Microbe Genomic &amp; Taxonomic Observatory).</title>
        <authorList>
            <person name="Teeling H."/>
        </authorList>
    </citation>
    <scope>NUCLEOTIDE SEQUENCE [LARGE SCALE GENOMIC DNA]</scope>
    <source>
        <strain evidence="2 3">MAR_2009_79</strain>
    </source>
</reference>
<keyword evidence="1" id="KW-0472">Membrane</keyword>
<organism evidence="2 3">
    <name type="scientific">Arenibacter algicola</name>
    <dbReference type="NCBI Taxonomy" id="616991"/>
    <lineage>
        <taxon>Bacteria</taxon>
        <taxon>Pseudomonadati</taxon>
        <taxon>Bacteroidota</taxon>
        <taxon>Flavobacteriia</taxon>
        <taxon>Flavobacteriales</taxon>
        <taxon>Flavobacteriaceae</taxon>
        <taxon>Arenibacter</taxon>
    </lineage>
</organism>
<keyword evidence="1" id="KW-0812">Transmembrane</keyword>